<feature type="domain" description="SH2" evidence="5">
    <location>
        <begin position="1597"/>
        <end position="1731"/>
    </location>
</feature>
<evidence type="ECO:0000259" key="6">
    <source>
        <dbReference type="PROSITE" id="PS51182"/>
    </source>
</evidence>
<dbReference type="Gene3D" id="2.30.29.30">
    <property type="entry name" value="Pleckstrin-homology domain (PH domain)/Phosphotyrosine-binding domain (PTB)"/>
    <property type="match status" value="1"/>
</dbReference>
<dbReference type="Proteomes" id="UP000050790">
    <property type="component" value="Unassembled WGS sequence"/>
</dbReference>
<dbReference type="PROSITE" id="PS50001">
    <property type="entry name" value="SH2"/>
    <property type="match status" value="1"/>
</dbReference>
<evidence type="ECO:0000259" key="5">
    <source>
        <dbReference type="PROSITE" id="PS50001"/>
    </source>
</evidence>
<evidence type="ECO:0000313" key="7">
    <source>
        <dbReference type="Proteomes" id="UP000050790"/>
    </source>
</evidence>
<dbReference type="Gene3D" id="3.90.190.10">
    <property type="entry name" value="Protein tyrosine phosphatase superfamily"/>
    <property type="match status" value="1"/>
</dbReference>
<dbReference type="InterPro" id="IPR011993">
    <property type="entry name" value="PH-like_dom_sf"/>
</dbReference>
<dbReference type="InterPro" id="IPR051484">
    <property type="entry name" value="Tensin_PTEN_phosphatase"/>
</dbReference>
<feature type="region of interest" description="Disordered" evidence="4">
    <location>
        <begin position="489"/>
        <end position="514"/>
    </location>
</feature>
<feature type="region of interest" description="Disordered" evidence="4">
    <location>
        <begin position="1454"/>
        <end position="1503"/>
    </location>
</feature>
<dbReference type="SUPFAM" id="SSF50729">
    <property type="entry name" value="PH domain-like"/>
    <property type="match status" value="1"/>
</dbReference>
<dbReference type="WBParaSite" id="SMRG1_97230.2">
    <property type="protein sequence ID" value="SMRG1_97230.2"/>
    <property type="gene ID" value="SMRG1_97230"/>
</dbReference>
<dbReference type="InterPro" id="IPR033929">
    <property type="entry name" value="Tensin_PTB"/>
</dbReference>
<dbReference type="Pfam" id="PF10409">
    <property type="entry name" value="PTEN_C2"/>
    <property type="match status" value="1"/>
</dbReference>
<dbReference type="InterPro" id="IPR014020">
    <property type="entry name" value="Tensin_C2-dom"/>
</dbReference>
<dbReference type="SMART" id="SM00462">
    <property type="entry name" value="PTB"/>
    <property type="match status" value="1"/>
</dbReference>
<keyword evidence="2 3" id="KW-0727">SH2 domain</keyword>
<dbReference type="InterPro" id="IPR000980">
    <property type="entry name" value="SH2"/>
</dbReference>
<dbReference type="PANTHER" id="PTHR45734">
    <property type="entry name" value="TENSIN"/>
    <property type="match status" value="1"/>
</dbReference>
<dbReference type="PANTHER" id="PTHR45734:SF10">
    <property type="entry name" value="BLISTERY, ISOFORM A"/>
    <property type="match status" value="1"/>
</dbReference>
<dbReference type="CDD" id="cd01213">
    <property type="entry name" value="PTB_tensin"/>
    <property type="match status" value="1"/>
</dbReference>
<dbReference type="Pfam" id="PF00017">
    <property type="entry name" value="SH2"/>
    <property type="match status" value="1"/>
</dbReference>
<name>A0AA85AR22_9TREM</name>
<feature type="region of interest" description="Disordered" evidence="4">
    <location>
        <begin position="1766"/>
        <end position="1870"/>
    </location>
</feature>
<feature type="region of interest" description="Disordered" evidence="4">
    <location>
        <begin position="1400"/>
        <end position="1421"/>
    </location>
</feature>
<dbReference type="SUPFAM" id="SSF49562">
    <property type="entry name" value="C2 domain (Calcium/lipid-binding domain, CaLB)"/>
    <property type="match status" value="1"/>
</dbReference>
<dbReference type="InterPro" id="IPR029021">
    <property type="entry name" value="Prot-tyrosine_phosphatase-like"/>
</dbReference>
<dbReference type="PROSITE" id="PS51182">
    <property type="entry name" value="C2_TENSIN"/>
    <property type="match status" value="1"/>
</dbReference>
<feature type="compositionally biased region" description="Polar residues" evidence="4">
    <location>
        <begin position="1464"/>
        <end position="1476"/>
    </location>
</feature>
<dbReference type="Gene3D" id="2.60.40.1110">
    <property type="match status" value="1"/>
</dbReference>
<reference evidence="8" key="1">
    <citation type="submission" date="2023-11" db="UniProtKB">
        <authorList>
            <consortium name="WormBaseParasite"/>
        </authorList>
    </citation>
    <scope>IDENTIFICATION</scope>
</reference>
<protein>
    <recommendedName>
        <fullName evidence="9">Tensin</fullName>
    </recommendedName>
</protein>
<feature type="region of interest" description="Disordered" evidence="4">
    <location>
        <begin position="1532"/>
        <end position="1575"/>
    </location>
</feature>
<dbReference type="SMART" id="SM00252">
    <property type="entry name" value="SH2"/>
    <property type="match status" value="1"/>
</dbReference>
<accession>A0AA85AR22</accession>
<comment type="similarity">
    <text evidence="1">Belongs to the PTEN phosphatase protein family.</text>
</comment>
<dbReference type="SUPFAM" id="SSF55550">
    <property type="entry name" value="SH2 domain"/>
    <property type="match status" value="1"/>
</dbReference>
<sequence>MPKRNKKSITDPDHCKTSCCYTCKLKSTQKRSNYKREIHEISSPLRPEQISYILSRNKTFDEISMPSAWIAPFPSKCVTGKFTPTSFKSDNNQIDQLHQRISPSLIQTTPLNIHPNVTTSQLDNQQKIKSNQSWSKTTEDPYGTSLVCSLSAELASVGRQRFRLTYITDRLLVVSYPPEATKTDHNEGARWLCKAFEKRYGENYRIFNLSGFTKELHFSSRTPVIDLFWAGKLAPALEQLVTAIDQLDFWLHNHDIPSTNDIKKSKEINTINNRVAVLHCTGPKCLLATYLAVYMCQSKARFGPLYGQRPGSPTARGLQWNENRLRRFKHELVLGHTILKKFYEDNLARELNPSQKRYVGYFSGLLTGALILQDRLVYLHTIVYRDSSRGRYLGQSLDAIIENNENSLYAKPDEIITNKIQSINHKYNDQYNQCNIKQTLLSSINQNDLLINNHLNVIDNDEEDNDIDHIKRWDQIFSSPIDLLKTTMITQQQQEQHHHPQQQQQQHYHHQQQQTNQTTFSDLSSLKHFQTFVDKECGLFLKIYQNLNLMHTTRVLCPNVNFRVERYIFPIEPVLPLHGDVLIACYIQPNFSTQLQECLFRAQFHTCAVDAEKLSFFKVDLDEACEKTIFPSTGCVELYFTSHRELITEHTDNIERGCYIWTTAERESNILTTRKQLHGLNCDPFQHRVHNIDDDDDDDDRDDHDEFVTTIHDKQTNKNFPKLHNSSRQALRILITTQEQLISVAGGLFTQSISDSQAPMWSVNHNQEITDSSKPNRLNLMRQTSDPLSHPVIRGRSPQSSSQWINIQDASHSTNQIPLYQQALLSPRVKVPQNNNLLTKGLIQSDYTANMYSDIPQYQQQTQLTHNQSSSGQISMNRSNLAQLQSLYQQLLQQHQQLLQQQQRQQLHPQQQQQQQTLDYTAGQPIDSSLYATVQRPSATIPNSLVASLQRVILQQQQQQQQHQTSMQQQLQIPQTQASIIPSVSMYPQVTPAIQPLTTLSLSGLSTSSAFNNLARALLPTSVAYNTGESLTAPPSLSSVPPPTLFHNPNLMPNSNLLLSNLRPPMFPQQQQQHLLQNFQIPSAMEPSYLSSQNRLAGPSNMGLIGDISQTDLLNDPSWQAEQRRRIDLQRTRSLLNEQERKLFEELKNIRNRRVGLSKLEQFGRSTTGSGGNAVGTSGLTPLESYRRVTKRISTSEDARLRNRNRPLYAIGRSGSADTARVPLGSGGYYPYGDAYGSDLDEDSALLAILEQRLSRKPESRRIYSDSEMGLQDAGDIPLRIVGQQQRSGHVVDGSSQAFTGPTIPVSPMNLLFPYMDLESKTTLPPTPPPRSCIHEFDYSLQSTYYPYHPVLHPYEHDNSYRDISPLSDIIMSYGEQNEDSELFPRRPRIQVVHSPVEASNQITSGPNRGRAFSGSPTIYQTQGPYTKSKLTYMSPAKRSHFWGHSSYDEQWSRQPVADGPTVDRSSCTSPVQTHSGRLLRSPVSPPSRGYIRRPSEMIDGGSQSDTAIMAGFSSRVCYPGTSYSAHDQPVRRPYRAMRGKTSETTKRNRPTQVPVYRSPEDHKPQRQKQPISSGLKHIPDNALVVLSRISASTHIWYRPEMSRNDAMDLIRSEAPGTFVVRNSGSFPHSFGLVVKVQRHHTHGEESDSIRHYLIEGLQSTTSAVYHAIGVSGTLLPPSNIPMDSSALSVIHEPVRLRGSSNEPIFTNLVSLLYEHTIQPLALPCILRLPFKLPTSINSLPSLIVLTRNSQSDHISPTSIVPKYSSQVGSYHTGCESPHDFHRTDRSQGVSVRHPTESVPTDLGSYEMESSYNPIQQHQQSGTHPSQPSIHHSTRQDSFLTPFSGSKSRSNRSPPAVYEGELGPIGPPDSGRTFTSIYLGSIDTENLTGSSAIRKAVDVLLENAAQVRQTEVTIRVSQDGLTVTDNWRKLFFRRNYPFHSVSFCAIDPCQRCWESPELRSMGFKSSLIFGFVARKQNTRENMCHVLCDTPECNANIITDYIMHRLNEY</sequence>
<evidence type="ECO:0000313" key="8">
    <source>
        <dbReference type="WBParaSite" id="SMRG1_97230.2"/>
    </source>
</evidence>
<feature type="compositionally biased region" description="Basic and acidic residues" evidence="4">
    <location>
        <begin position="1777"/>
        <end position="1786"/>
    </location>
</feature>
<evidence type="ECO:0008006" key="9">
    <source>
        <dbReference type="Google" id="ProtNLM"/>
    </source>
</evidence>
<organism evidence="7 8">
    <name type="scientific">Schistosoma margrebowiei</name>
    <dbReference type="NCBI Taxonomy" id="48269"/>
    <lineage>
        <taxon>Eukaryota</taxon>
        <taxon>Metazoa</taxon>
        <taxon>Spiralia</taxon>
        <taxon>Lophotrochozoa</taxon>
        <taxon>Platyhelminthes</taxon>
        <taxon>Trematoda</taxon>
        <taxon>Digenea</taxon>
        <taxon>Strigeidida</taxon>
        <taxon>Schistosomatoidea</taxon>
        <taxon>Schistosomatidae</taxon>
        <taxon>Schistosoma</taxon>
    </lineage>
</organism>
<dbReference type="Pfam" id="PF08416">
    <property type="entry name" value="PTB"/>
    <property type="match status" value="1"/>
</dbReference>
<feature type="domain" description="C2 tensin-type" evidence="6">
    <location>
        <begin position="517"/>
        <end position="643"/>
    </location>
</feature>
<dbReference type="SUPFAM" id="SSF52799">
    <property type="entry name" value="(Phosphotyrosine protein) phosphatases II"/>
    <property type="match status" value="1"/>
</dbReference>
<dbReference type="InterPro" id="IPR035892">
    <property type="entry name" value="C2_domain_sf"/>
</dbReference>
<dbReference type="InterPro" id="IPR036860">
    <property type="entry name" value="SH2_dom_sf"/>
</dbReference>
<dbReference type="InterPro" id="IPR013625">
    <property type="entry name" value="PTB"/>
</dbReference>
<evidence type="ECO:0000256" key="1">
    <source>
        <dbReference type="ARBA" id="ARBA00007881"/>
    </source>
</evidence>
<dbReference type="GO" id="GO:0005925">
    <property type="term" value="C:focal adhesion"/>
    <property type="evidence" value="ECO:0007669"/>
    <property type="project" value="TreeGrafter"/>
</dbReference>
<proteinExistence type="inferred from homology"/>
<evidence type="ECO:0000256" key="3">
    <source>
        <dbReference type="PROSITE-ProRule" id="PRU00191"/>
    </source>
</evidence>
<feature type="compositionally biased region" description="Low complexity" evidence="4">
    <location>
        <begin position="501"/>
        <end position="514"/>
    </location>
</feature>
<evidence type="ECO:0000256" key="4">
    <source>
        <dbReference type="SAM" id="MobiDB-lite"/>
    </source>
</evidence>
<feature type="compositionally biased region" description="Polar residues" evidence="4">
    <location>
        <begin position="1808"/>
        <end position="1853"/>
    </location>
</feature>
<dbReference type="Gene3D" id="3.30.505.10">
    <property type="entry name" value="SH2 domain"/>
    <property type="match status" value="1"/>
</dbReference>
<dbReference type="InterPro" id="IPR006020">
    <property type="entry name" value="PTB/PI_dom"/>
</dbReference>
<evidence type="ECO:0000256" key="2">
    <source>
        <dbReference type="ARBA" id="ARBA00022999"/>
    </source>
</evidence>
<dbReference type="SMART" id="SM01326">
    <property type="entry name" value="PTEN_C2"/>
    <property type="match status" value="1"/>
</dbReference>